<accession>A0A1G7FBI2</accession>
<sequence length="286" mass="30828">MRHPIILVLLAGCSFALAGCMGRDKAEVDKALDTVNAVDATNLSDIMLTVGDPREAVAYFTRATNEHPERIDLQRGLGKSMVRAGQAEAAIGVWTRIIAMPGGGNDDKVALADAQIRAGKWEAAKATLNTIPPTHETFERYKLEAMVADSEKNWKKADSFYETAAGLTTRPSGVLNNWGFSKLTRGDAKGAETLFSEALSYDSTSFTTKNNLVMARAAQHKYDLPVVDMTQTERAKLLYTAALSAIKQGDVTIGKGLLQDAVDTSPVYFEEAARALEALDAGGRRG</sequence>
<dbReference type="EMBL" id="FNAY01000003">
    <property type="protein sequence ID" value="SDE73242.1"/>
    <property type="molecule type" value="Genomic_DNA"/>
</dbReference>
<dbReference type="SUPFAM" id="SSF48452">
    <property type="entry name" value="TPR-like"/>
    <property type="match status" value="1"/>
</dbReference>
<evidence type="ECO:0000313" key="2">
    <source>
        <dbReference type="EMBL" id="SDE73242.1"/>
    </source>
</evidence>
<dbReference type="AlphaFoldDB" id="A0A1G7FBI2"/>
<name>A0A1G7FBI2_RHOCA</name>
<keyword evidence="1" id="KW-0732">Signal</keyword>
<proteinExistence type="predicted"/>
<dbReference type="Proteomes" id="UP000183812">
    <property type="component" value="Unassembled WGS sequence"/>
</dbReference>
<dbReference type="Pfam" id="PF13432">
    <property type="entry name" value="TPR_16"/>
    <property type="match status" value="1"/>
</dbReference>
<reference evidence="2 3" key="1">
    <citation type="submission" date="2016-10" db="EMBL/GenBank/DDBJ databases">
        <authorList>
            <person name="de Groot N.N."/>
        </authorList>
    </citation>
    <scope>NUCLEOTIDE SEQUENCE [LARGE SCALE GENOMIC DNA]</scope>
    <source>
        <strain evidence="3">DSM 938 / 37b4</strain>
    </source>
</reference>
<evidence type="ECO:0000313" key="3">
    <source>
        <dbReference type="Proteomes" id="UP000183812"/>
    </source>
</evidence>
<feature type="signal peptide" evidence="1">
    <location>
        <begin position="1"/>
        <end position="18"/>
    </location>
</feature>
<gene>
    <name evidence="2" type="ORF">SAMN04244550_00928</name>
</gene>
<feature type="chain" id="PRO_5010310698" evidence="1">
    <location>
        <begin position="19"/>
        <end position="286"/>
    </location>
</feature>
<organism evidence="2 3">
    <name type="scientific">Rhodobacter capsulatus</name>
    <name type="common">Rhodopseudomonas capsulata</name>
    <dbReference type="NCBI Taxonomy" id="1061"/>
    <lineage>
        <taxon>Bacteria</taxon>
        <taxon>Pseudomonadati</taxon>
        <taxon>Pseudomonadota</taxon>
        <taxon>Alphaproteobacteria</taxon>
        <taxon>Rhodobacterales</taxon>
        <taxon>Rhodobacter group</taxon>
        <taxon>Rhodobacter</taxon>
    </lineage>
</organism>
<dbReference type="PROSITE" id="PS51257">
    <property type="entry name" value="PROKAR_LIPOPROTEIN"/>
    <property type="match status" value="1"/>
</dbReference>
<protein>
    <submittedName>
        <fullName evidence="2">Flp pilus assembly protein TadD, contains TPR repeats</fullName>
    </submittedName>
</protein>
<dbReference type="OrthoDB" id="7819234at2"/>
<dbReference type="Gene3D" id="1.25.40.10">
    <property type="entry name" value="Tetratricopeptide repeat domain"/>
    <property type="match status" value="1"/>
</dbReference>
<evidence type="ECO:0000256" key="1">
    <source>
        <dbReference type="SAM" id="SignalP"/>
    </source>
</evidence>
<dbReference type="RefSeq" id="WP_074552995.1">
    <property type="nucleotide sequence ID" value="NZ_CP119563.1"/>
</dbReference>
<dbReference type="InterPro" id="IPR011990">
    <property type="entry name" value="TPR-like_helical_dom_sf"/>
</dbReference>